<keyword evidence="3" id="KW-1185">Reference proteome</keyword>
<dbReference type="Proteomes" id="UP000030185">
    <property type="component" value="Unassembled WGS sequence"/>
</dbReference>
<evidence type="ECO:0000259" key="1">
    <source>
        <dbReference type="Pfam" id="PF08241"/>
    </source>
</evidence>
<dbReference type="OrthoDB" id="9789123at2"/>
<dbReference type="STRING" id="153721.MYP_2662"/>
<dbReference type="AlphaFoldDB" id="A0A098LH01"/>
<dbReference type="InterPro" id="IPR013216">
    <property type="entry name" value="Methyltransf_11"/>
</dbReference>
<gene>
    <name evidence="2" type="ORF">MYP_2662</name>
</gene>
<dbReference type="GO" id="GO:0032259">
    <property type="term" value="P:methylation"/>
    <property type="evidence" value="ECO:0007669"/>
    <property type="project" value="UniProtKB-KW"/>
</dbReference>
<proteinExistence type="predicted"/>
<keyword evidence="2" id="KW-0808">Transferase</keyword>
<dbReference type="GO" id="GO:0008757">
    <property type="term" value="F:S-adenosylmethionine-dependent methyltransferase activity"/>
    <property type="evidence" value="ECO:0007669"/>
    <property type="project" value="InterPro"/>
</dbReference>
<feature type="domain" description="Methyltransferase type 11" evidence="1">
    <location>
        <begin position="40"/>
        <end position="129"/>
    </location>
</feature>
<dbReference type="eggNOG" id="COG4106">
    <property type="taxonomic scope" value="Bacteria"/>
</dbReference>
<name>A0A098LH01_9BACT</name>
<dbReference type="PANTHER" id="PTHR43861:SF1">
    <property type="entry name" value="TRANS-ACONITATE 2-METHYLTRANSFERASE"/>
    <property type="match status" value="1"/>
</dbReference>
<dbReference type="EMBL" id="BBLT01000005">
    <property type="protein sequence ID" value="GAL85433.1"/>
    <property type="molecule type" value="Genomic_DNA"/>
</dbReference>
<dbReference type="Gene3D" id="3.40.50.150">
    <property type="entry name" value="Vaccinia Virus protein VP39"/>
    <property type="match status" value="1"/>
</dbReference>
<dbReference type="CDD" id="cd02440">
    <property type="entry name" value="AdoMet_MTases"/>
    <property type="match status" value="1"/>
</dbReference>
<dbReference type="RefSeq" id="WP_045464124.1">
    <property type="nucleotide sequence ID" value="NZ_BBLT01000005.1"/>
</dbReference>
<comment type="caution">
    <text evidence="2">The sequence shown here is derived from an EMBL/GenBank/DDBJ whole genome shotgun (WGS) entry which is preliminary data.</text>
</comment>
<sequence>MNENKIKWNSSLYDTKHQFVSEFGEDLVTLLNPKKGEHILDLGCGTGQLAAAIAASGALVEGSDHSEDMIRTAIMTYPHIPFRVEDAEAMDDYMKYDAVFSNAVFHWIANPQKVVCNVYNALKHGGRFVAEFGGKGNVQQILNALNNSFIARKHTENSNIKFWYFPSIGEFTSLLENSGFRVIYAVHFDRPTELTDNVNGVKDWFRMFGEKFFKGLSEQEIEGVLDLTQNSLMSRLFRDGKWFADYVRIRIIAIKQ</sequence>
<protein>
    <submittedName>
        <fullName evidence="2">Methyltransferase type 11</fullName>
    </submittedName>
</protein>
<dbReference type="InterPro" id="IPR029063">
    <property type="entry name" value="SAM-dependent_MTases_sf"/>
</dbReference>
<accession>A0A098LH01</accession>
<dbReference type="SUPFAM" id="SSF53335">
    <property type="entry name" value="S-adenosyl-L-methionine-dependent methyltransferases"/>
    <property type="match status" value="1"/>
</dbReference>
<evidence type="ECO:0000313" key="2">
    <source>
        <dbReference type="EMBL" id="GAL85433.1"/>
    </source>
</evidence>
<organism evidence="2 3">
    <name type="scientific">Sporocytophaga myxococcoides</name>
    <dbReference type="NCBI Taxonomy" id="153721"/>
    <lineage>
        <taxon>Bacteria</taxon>
        <taxon>Pseudomonadati</taxon>
        <taxon>Bacteroidota</taxon>
        <taxon>Cytophagia</taxon>
        <taxon>Cytophagales</taxon>
        <taxon>Cytophagaceae</taxon>
        <taxon>Sporocytophaga</taxon>
    </lineage>
</organism>
<dbReference type="PANTHER" id="PTHR43861">
    <property type="entry name" value="TRANS-ACONITATE 2-METHYLTRANSFERASE-RELATED"/>
    <property type="match status" value="1"/>
</dbReference>
<evidence type="ECO:0000313" key="3">
    <source>
        <dbReference type="Proteomes" id="UP000030185"/>
    </source>
</evidence>
<reference evidence="2 3" key="1">
    <citation type="submission" date="2014-09" db="EMBL/GenBank/DDBJ databases">
        <title>Sporocytophaga myxococcoides PG-01 genome sequencing.</title>
        <authorList>
            <person name="Liu L."/>
            <person name="Gao P.J."/>
            <person name="Chen G.J."/>
            <person name="Wang L.S."/>
        </authorList>
    </citation>
    <scope>NUCLEOTIDE SEQUENCE [LARGE SCALE GENOMIC DNA]</scope>
    <source>
        <strain evidence="2 3">PG-01</strain>
    </source>
</reference>
<keyword evidence="2" id="KW-0489">Methyltransferase</keyword>
<dbReference type="Pfam" id="PF08241">
    <property type="entry name" value="Methyltransf_11"/>
    <property type="match status" value="1"/>
</dbReference>